<feature type="transmembrane region" description="Helical" evidence="2">
    <location>
        <begin position="115"/>
        <end position="140"/>
    </location>
</feature>
<evidence type="ECO:0000313" key="4">
    <source>
        <dbReference type="Proteomes" id="UP000195569"/>
    </source>
</evidence>
<keyword evidence="2" id="KW-0812">Transmembrane</keyword>
<organism evidence="3 4">
    <name type="scientific">Paraburkholderia piptadeniae</name>
    <dbReference type="NCBI Taxonomy" id="1701573"/>
    <lineage>
        <taxon>Bacteria</taxon>
        <taxon>Pseudomonadati</taxon>
        <taxon>Pseudomonadota</taxon>
        <taxon>Betaproteobacteria</taxon>
        <taxon>Burkholderiales</taxon>
        <taxon>Burkholderiaceae</taxon>
        <taxon>Paraburkholderia</taxon>
    </lineage>
</organism>
<feature type="transmembrane region" description="Helical" evidence="2">
    <location>
        <begin position="300"/>
        <end position="318"/>
    </location>
</feature>
<dbReference type="Proteomes" id="UP000195569">
    <property type="component" value="Unassembled WGS sequence"/>
</dbReference>
<feature type="transmembrane region" description="Helical" evidence="2">
    <location>
        <begin position="338"/>
        <end position="357"/>
    </location>
</feature>
<feature type="transmembrane region" description="Helical" evidence="2">
    <location>
        <begin position="241"/>
        <end position="259"/>
    </location>
</feature>
<name>A0A1N7SKU5_9BURK</name>
<sequence length="443" mass="48567">MAVHFGSCMRFRGVRPMPKEVSRAVTNRRSNAPSSHAANEPGTHTQAHPTRFPVSSKPRCAPPAHRFAEALCHRNCMRTSTNRLIELDFFRGLVLLFIVVDHIGGSILSRATLHAYALCDAAEVFVFLGGFATATAYASLAKRHTEANARNRFFRRSVELYRAFLITAVLMLVVSAVMSAFSIDAPNMATTDLDDMMDTPTAVLRDILLFRRQPYLASVLPMYAFFAFAVPVVLPLARSKPWLLLAGSLAVWSIAPWMLPHLPVAEDAQWDFNPFAWQLMFVSGVIAQTQPVYQRASAHRYGWIVTALACAVVGTAAWYKLFVETVPLDGSLKQNLSWLRAANFLAIAWLAANMVRIGWAKAIAQRLPWIGLVGRKGLLCFIAGTVISLVVDSLLYTATDGYLNVPLGLIADTVAIGSLFAVARVSAPIARVLTLRLRGSGPA</sequence>
<feature type="transmembrane region" description="Helical" evidence="2">
    <location>
        <begin position="275"/>
        <end position="293"/>
    </location>
</feature>
<reference evidence="3" key="1">
    <citation type="submission" date="2016-12" db="EMBL/GenBank/DDBJ databases">
        <authorList>
            <person name="Moulin L."/>
        </authorList>
    </citation>
    <scope>NUCLEOTIDE SEQUENCE [LARGE SCALE GENOMIC DNA]</scope>
    <source>
        <strain evidence="3">STM 7183</strain>
    </source>
</reference>
<feature type="region of interest" description="Disordered" evidence="1">
    <location>
        <begin position="19"/>
        <end position="57"/>
    </location>
</feature>
<proteinExistence type="predicted"/>
<dbReference type="EMBL" id="CYGY02000062">
    <property type="protein sequence ID" value="SIT48016.1"/>
    <property type="molecule type" value="Genomic_DNA"/>
</dbReference>
<comment type="caution">
    <text evidence="3">The sequence shown here is derived from an EMBL/GenBank/DDBJ whole genome shotgun (WGS) entry which is preliminary data.</text>
</comment>
<evidence type="ECO:0000256" key="2">
    <source>
        <dbReference type="SAM" id="Phobius"/>
    </source>
</evidence>
<evidence type="ECO:0008006" key="5">
    <source>
        <dbReference type="Google" id="ProtNLM"/>
    </source>
</evidence>
<dbReference type="InterPro" id="IPR014550">
    <property type="entry name" value="UCP028704_OpgC"/>
</dbReference>
<evidence type="ECO:0000313" key="3">
    <source>
        <dbReference type="EMBL" id="SIT48016.1"/>
    </source>
</evidence>
<accession>A0A1N7SKU5</accession>
<feature type="transmembrane region" description="Helical" evidence="2">
    <location>
        <begin position="89"/>
        <end position="109"/>
    </location>
</feature>
<feature type="transmembrane region" description="Helical" evidence="2">
    <location>
        <begin position="215"/>
        <end position="234"/>
    </location>
</feature>
<feature type="compositionally biased region" description="Polar residues" evidence="1">
    <location>
        <begin position="24"/>
        <end position="48"/>
    </location>
</feature>
<dbReference type="PANTHER" id="PTHR38592">
    <property type="entry name" value="BLL4819 PROTEIN"/>
    <property type="match status" value="1"/>
</dbReference>
<protein>
    <recommendedName>
        <fullName evidence="5">OpgC protein</fullName>
    </recommendedName>
</protein>
<keyword evidence="2" id="KW-1133">Transmembrane helix</keyword>
<feature type="transmembrane region" description="Helical" evidence="2">
    <location>
        <begin position="378"/>
        <end position="399"/>
    </location>
</feature>
<evidence type="ECO:0000256" key="1">
    <source>
        <dbReference type="SAM" id="MobiDB-lite"/>
    </source>
</evidence>
<feature type="transmembrane region" description="Helical" evidence="2">
    <location>
        <begin position="405"/>
        <end position="427"/>
    </location>
</feature>
<gene>
    <name evidence="3" type="ORF">BN2476_620017</name>
</gene>
<dbReference type="PANTHER" id="PTHR38592:SF3">
    <property type="entry name" value="BLL4819 PROTEIN"/>
    <property type="match status" value="1"/>
</dbReference>
<keyword evidence="2" id="KW-0472">Membrane</keyword>
<dbReference type="Pfam" id="PF10129">
    <property type="entry name" value="OpgC_C"/>
    <property type="match status" value="1"/>
</dbReference>
<keyword evidence="4" id="KW-1185">Reference proteome</keyword>
<feature type="transmembrane region" description="Helical" evidence="2">
    <location>
        <begin position="160"/>
        <end position="183"/>
    </location>
</feature>
<dbReference type="AlphaFoldDB" id="A0A1N7SKU5"/>